<gene>
    <name evidence="2" type="ORF">ZT1A5_G6383</name>
</gene>
<proteinExistence type="predicted"/>
<reference evidence="2 3" key="1">
    <citation type="submission" date="2016-10" db="EMBL/GenBank/DDBJ databases">
        <authorList>
            <person name="Varghese N."/>
        </authorList>
    </citation>
    <scope>NUCLEOTIDE SEQUENCE [LARGE SCALE GENOMIC DNA]</scope>
</reference>
<evidence type="ECO:0000313" key="2">
    <source>
        <dbReference type="EMBL" id="SMY24941.1"/>
    </source>
</evidence>
<sequence length="1443" mass="164524">MRYRISRAAICGEPPPNARSKERYALSEEEWYAQGGEMELQATCVSLRKEHTDKLRHLPPYMLKQCSSRLATELQEKEMGQKQRHGPATRVDVYDKYVGDIIGVLFDHWWLGEERPLDREAINITINSVRMVLAVRPQVCSITKDRLTLRMINLMCLLTQSDPKASLLLKRNFGLLRNPAIDHLLCQQRFCGWRAAKSEMTPEDRATLTGIEATEIYAGKLVASVAHEGMDLKWAGFTKLETIAGQMYKDGHWLLAKNDVQKCLEVKAVSQKPLSQQLLILRHFSGGLASKYSENPIHRNLYRLVRSIPDIAALRFCDSQVPICTIARQAEFDKEEARSPKRWADFFLGSLPDQQFTVESRQTRLRSGALCGRPQLPDVVITRKILAGIVARPVYKHNTPRQALYKGRDYYELVHADDIETNDEWRFYSNEKPQYGSEASSSPTSPHGSEDDWDDDGSYKISMRDATINIYLEFSKEAGRKSDPMFLPTLLDIAVLRTLSECSKQFSDDSHFSFTTDLEELCLFDTPTLLDIMEDPLRSFPKPCFAMLADPVLRARGGQQYSSCGVRLWLTDDYFQINGITEERFKKYIRTQCAYQASCKRDAVFIARVEALAHQREVGWSAVGYDGDQDWDFQHHIYSATREVLIYDVLAEVRRGLPCEHPVDIDPANPPAIEHQETPADIEHALDLLRNEIEDMEKPRKFFRPGVNFFPKWHTSPYPKVTQKHLERICDINLSSVQKAKNYTLLRALFCRRNALVKLKDVMSLYTTTVDVVLAKSMSLQSQAAERAVRGELILTGRELFQAAHEVGAEADIDIPAYNDDAEVGSQCNAGILCNGHCDHCITKDSKAGPLLSVYEGQCPDRAVYSMFIQESEFMKDVLAFEWEAISDEMRKTFRRRYHFRTSFHGGPQERHADNINSRMRSWFQEGAASRPGDHDPILWLQWETAAAKLCGLFHTWYNRFDHTMYPQLFFKLVDLMRIVFKTRPSTVILVEDRFGLRLATWIAVFLGSDEDLLLAAFSDMEKGILEYLKGAMCGLTKHIRGKRQQLDLVPTWLVETMVQTVTGWFLAVAGMEATELIGNADMWSRSPYLDHFPPLKNLDLTKRPSAISRTGLGIVTPTGQLTMRSMLKTIAQNDNAKLKRRPRERILLYYPWVKVKVMSILEPAAKHTVKEWTNLLITNAHQCTGFATLLQIDDKRKGVFQRELLTRLHEKKWCTSNNKVEAKDIVGVMEANMKTFEDIAPMEKLARISELKLRYLDQDFTYSRIQGRVSEERPVVNPRESITASVWGEHNLSHLAHEGHTDASLYGALLVATENKKGFFDDDGFMKAAVECSDARQAWELIRDELSNSMMMNEPPGSRAPWSLKCNGESVVKTHDTLRAKDVCNDAFAYAETLLREVDSVKPLIELSDDQADADQAALVVGLDTAFQEYQKGTQNDHSMLS</sequence>
<name>A0A1Y6LQM0_ZYMTR</name>
<organism evidence="2 3">
    <name type="scientific">Zymoseptoria tritici ST99CH_1A5</name>
    <dbReference type="NCBI Taxonomy" id="1276529"/>
    <lineage>
        <taxon>Eukaryota</taxon>
        <taxon>Fungi</taxon>
        <taxon>Dikarya</taxon>
        <taxon>Ascomycota</taxon>
        <taxon>Pezizomycotina</taxon>
        <taxon>Dothideomycetes</taxon>
        <taxon>Dothideomycetidae</taxon>
        <taxon>Mycosphaerellales</taxon>
        <taxon>Mycosphaerellaceae</taxon>
        <taxon>Zymoseptoria</taxon>
    </lineage>
</organism>
<evidence type="ECO:0000256" key="1">
    <source>
        <dbReference type="SAM" id="MobiDB-lite"/>
    </source>
</evidence>
<dbReference type="Proteomes" id="UP000215453">
    <property type="component" value="Chromosome 5"/>
</dbReference>
<evidence type="ECO:0000313" key="3">
    <source>
        <dbReference type="Proteomes" id="UP000215453"/>
    </source>
</evidence>
<feature type="region of interest" description="Disordered" evidence="1">
    <location>
        <begin position="432"/>
        <end position="456"/>
    </location>
</feature>
<dbReference type="EMBL" id="LT882680">
    <property type="protein sequence ID" value="SMY24941.1"/>
    <property type="molecule type" value="Genomic_DNA"/>
</dbReference>
<accession>A0A1Y6LQM0</accession>
<feature type="compositionally biased region" description="Polar residues" evidence="1">
    <location>
        <begin position="437"/>
        <end position="447"/>
    </location>
</feature>
<protein>
    <submittedName>
        <fullName evidence="2">Uncharacterized protein</fullName>
    </submittedName>
</protein>